<dbReference type="SUPFAM" id="SSF52833">
    <property type="entry name" value="Thioredoxin-like"/>
    <property type="match status" value="4"/>
</dbReference>
<dbReference type="PROSITE" id="PS00194">
    <property type="entry name" value="THIOREDOXIN_1"/>
    <property type="match status" value="2"/>
</dbReference>
<evidence type="ECO:0000259" key="16">
    <source>
        <dbReference type="PROSITE" id="PS51352"/>
    </source>
</evidence>
<comment type="subcellular location">
    <subcellularLocation>
        <location evidence="2">Endoplasmic reticulum lumen</location>
    </subcellularLocation>
</comment>
<keyword evidence="8 13" id="KW-1015">Disulfide bond</keyword>
<feature type="chain" id="PRO_5038999623" description="Protein disulfide isomerase-like 1-4" evidence="15">
    <location>
        <begin position="25"/>
        <end position="571"/>
    </location>
</feature>
<comment type="catalytic activity">
    <reaction evidence="1">
        <text>Catalyzes the rearrangement of -S-S- bonds in proteins.</text>
        <dbReference type="EC" id="5.3.4.1"/>
    </reaction>
</comment>
<dbReference type="InterPro" id="IPR005792">
    <property type="entry name" value="Prot_disulphide_isomerase"/>
</dbReference>
<evidence type="ECO:0000256" key="5">
    <source>
        <dbReference type="ARBA" id="ARBA00022729"/>
    </source>
</evidence>
<keyword evidence="10" id="KW-0413">Isomerase</keyword>
<feature type="disulfide bond" description="Redox-active" evidence="13">
    <location>
        <begin position="112"/>
        <end position="115"/>
    </location>
</feature>
<evidence type="ECO:0000256" key="7">
    <source>
        <dbReference type="ARBA" id="ARBA00022824"/>
    </source>
</evidence>
<dbReference type="FunFam" id="3.40.30.10:FF:000134">
    <property type="entry name" value="Protein disulfide-isomerase"/>
    <property type="match status" value="1"/>
</dbReference>
<dbReference type="PANTHER" id="PTHR18929">
    <property type="entry name" value="PROTEIN DISULFIDE ISOMERASE"/>
    <property type="match status" value="1"/>
</dbReference>
<dbReference type="FunFam" id="3.40.30.10:FF:000109">
    <property type="entry name" value="Protein disulfide-isomerase"/>
    <property type="match status" value="1"/>
</dbReference>
<dbReference type="OrthoDB" id="427280at2759"/>
<feature type="domain" description="Thioredoxin" evidence="16">
    <location>
        <begin position="389"/>
        <end position="531"/>
    </location>
</feature>
<evidence type="ECO:0000256" key="13">
    <source>
        <dbReference type="PIRSR" id="PIRSR605792-51"/>
    </source>
</evidence>
<dbReference type="PRINTS" id="PR00421">
    <property type="entry name" value="THIOREDOXIN"/>
</dbReference>
<evidence type="ECO:0000256" key="15">
    <source>
        <dbReference type="SAM" id="SignalP"/>
    </source>
</evidence>
<dbReference type="EMBL" id="JABFUD020000025">
    <property type="protein sequence ID" value="KAI5059121.1"/>
    <property type="molecule type" value="Genomic_DNA"/>
</dbReference>
<dbReference type="CDD" id="cd02981">
    <property type="entry name" value="PDI_b_family"/>
    <property type="match status" value="1"/>
</dbReference>
<dbReference type="FunFam" id="3.40.30.10:FF:000042">
    <property type="entry name" value="protein disulfide-isomerase A2"/>
    <property type="match status" value="1"/>
</dbReference>
<dbReference type="GO" id="GO:0006457">
    <property type="term" value="P:protein folding"/>
    <property type="evidence" value="ECO:0007669"/>
    <property type="project" value="TreeGrafter"/>
</dbReference>
<protein>
    <recommendedName>
        <fullName evidence="12">Protein disulfide isomerase-like 1-4</fullName>
        <ecNumber evidence="4">5.3.4.1</ecNumber>
    </recommendedName>
</protein>
<name>A0A9D4U086_ADICA</name>
<accession>A0A9D4U086</accession>
<keyword evidence="11 13" id="KW-0676">Redox-active center</keyword>
<dbReference type="PROSITE" id="PS51352">
    <property type="entry name" value="THIOREDOXIN_2"/>
    <property type="match status" value="2"/>
</dbReference>
<keyword evidence="9" id="KW-0325">Glycoprotein</keyword>
<dbReference type="InterPro" id="IPR017937">
    <property type="entry name" value="Thioredoxin_CS"/>
</dbReference>
<keyword evidence="7" id="KW-0256">Endoplasmic reticulum</keyword>
<comment type="caution">
    <text evidence="17">The sequence shown here is derived from an EMBL/GenBank/DDBJ whole genome shotgun (WGS) entry which is preliminary data.</text>
</comment>
<evidence type="ECO:0000256" key="14">
    <source>
        <dbReference type="SAM" id="MobiDB-lite"/>
    </source>
</evidence>
<dbReference type="GO" id="GO:0034976">
    <property type="term" value="P:response to endoplasmic reticulum stress"/>
    <property type="evidence" value="ECO:0007669"/>
    <property type="project" value="TreeGrafter"/>
</dbReference>
<evidence type="ECO:0000313" key="17">
    <source>
        <dbReference type="EMBL" id="KAI5059121.1"/>
    </source>
</evidence>
<keyword evidence="18" id="KW-1185">Reference proteome</keyword>
<evidence type="ECO:0000256" key="12">
    <source>
        <dbReference type="ARBA" id="ARBA00069403"/>
    </source>
</evidence>
<dbReference type="AlphaFoldDB" id="A0A9D4U086"/>
<evidence type="ECO:0000256" key="4">
    <source>
        <dbReference type="ARBA" id="ARBA00012723"/>
    </source>
</evidence>
<dbReference type="Pfam" id="PF13848">
    <property type="entry name" value="Thioredoxin_6"/>
    <property type="match status" value="1"/>
</dbReference>
<feature type="region of interest" description="Disordered" evidence="14">
    <location>
        <begin position="540"/>
        <end position="571"/>
    </location>
</feature>
<keyword evidence="6" id="KW-0677">Repeat</keyword>
<dbReference type="NCBIfam" id="TIGR01130">
    <property type="entry name" value="ER_PDI_fam"/>
    <property type="match status" value="1"/>
</dbReference>
<dbReference type="CDD" id="cd02995">
    <property type="entry name" value="PDI_a_PDI_a'_C"/>
    <property type="match status" value="1"/>
</dbReference>
<feature type="disulfide bond" description="Redox-active" evidence="13">
    <location>
        <begin position="452"/>
        <end position="455"/>
    </location>
</feature>
<dbReference type="CDD" id="cd02982">
    <property type="entry name" value="PDI_b'_family"/>
    <property type="match status" value="1"/>
</dbReference>
<gene>
    <name evidence="17" type="ORF">GOP47_0025440</name>
</gene>
<comment type="similarity">
    <text evidence="3">Belongs to the protein disulfide isomerase family.</text>
</comment>
<dbReference type="FunFam" id="3.40.30.10:FF:000023">
    <property type="entry name" value="Protein disulfide-isomerase"/>
    <property type="match status" value="1"/>
</dbReference>
<feature type="signal peptide" evidence="15">
    <location>
        <begin position="1"/>
        <end position="24"/>
    </location>
</feature>
<evidence type="ECO:0000256" key="9">
    <source>
        <dbReference type="ARBA" id="ARBA00023180"/>
    </source>
</evidence>
<evidence type="ECO:0000256" key="6">
    <source>
        <dbReference type="ARBA" id="ARBA00022737"/>
    </source>
</evidence>
<dbReference type="Proteomes" id="UP000886520">
    <property type="component" value="Chromosome 25"/>
</dbReference>
<dbReference type="GO" id="GO:0005788">
    <property type="term" value="C:endoplasmic reticulum lumen"/>
    <property type="evidence" value="ECO:0007669"/>
    <property type="project" value="UniProtKB-SubCell"/>
</dbReference>
<dbReference type="PANTHER" id="PTHR18929:SF246">
    <property type="entry name" value="PROTEIN DISULFIDE ISOMERASE-LIKE 1-4"/>
    <property type="match status" value="1"/>
</dbReference>
<evidence type="ECO:0000256" key="8">
    <source>
        <dbReference type="ARBA" id="ARBA00023157"/>
    </source>
</evidence>
<dbReference type="Pfam" id="PF00085">
    <property type="entry name" value="Thioredoxin"/>
    <property type="match status" value="2"/>
</dbReference>
<evidence type="ECO:0000256" key="2">
    <source>
        <dbReference type="ARBA" id="ARBA00004319"/>
    </source>
</evidence>
<proteinExistence type="inferred from homology"/>
<organism evidence="17 18">
    <name type="scientific">Adiantum capillus-veneris</name>
    <name type="common">Maidenhair fern</name>
    <dbReference type="NCBI Taxonomy" id="13818"/>
    <lineage>
        <taxon>Eukaryota</taxon>
        <taxon>Viridiplantae</taxon>
        <taxon>Streptophyta</taxon>
        <taxon>Embryophyta</taxon>
        <taxon>Tracheophyta</taxon>
        <taxon>Polypodiopsida</taxon>
        <taxon>Polypodiidae</taxon>
        <taxon>Polypodiales</taxon>
        <taxon>Pteridineae</taxon>
        <taxon>Pteridaceae</taxon>
        <taxon>Vittarioideae</taxon>
        <taxon>Adiantum</taxon>
    </lineage>
</organism>
<keyword evidence="5 15" id="KW-0732">Signal</keyword>
<feature type="domain" description="Thioredoxin" evidence="16">
    <location>
        <begin position="67"/>
        <end position="220"/>
    </location>
</feature>
<dbReference type="InterPro" id="IPR036249">
    <property type="entry name" value="Thioredoxin-like_sf"/>
</dbReference>
<dbReference type="GO" id="GO:0003756">
    <property type="term" value="F:protein disulfide isomerase activity"/>
    <property type="evidence" value="ECO:0007669"/>
    <property type="project" value="UniProtKB-EC"/>
</dbReference>
<dbReference type="CDD" id="cd02961">
    <property type="entry name" value="PDI_a_family"/>
    <property type="match status" value="1"/>
</dbReference>
<evidence type="ECO:0000313" key="18">
    <source>
        <dbReference type="Proteomes" id="UP000886520"/>
    </source>
</evidence>
<dbReference type="EC" id="5.3.4.1" evidence="4"/>
<dbReference type="InterPro" id="IPR013766">
    <property type="entry name" value="Thioredoxin_domain"/>
</dbReference>
<evidence type="ECO:0000256" key="3">
    <source>
        <dbReference type="ARBA" id="ARBA00006347"/>
    </source>
</evidence>
<dbReference type="Gene3D" id="3.40.30.10">
    <property type="entry name" value="Glutaredoxin"/>
    <property type="match status" value="4"/>
</dbReference>
<reference evidence="17" key="1">
    <citation type="submission" date="2021-01" db="EMBL/GenBank/DDBJ databases">
        <title>Adiantum capillus-veneris genome.</title>
        <authorList>
            <person name="Fang Y."/>
            <person name="Liao Q."/>
        </authorList>
    </citation>
    <scope>NUCLEOTIDE SEQUENCE</scope>
    <source>
        <strain evidence="17">H3</strain>
        <tissue evidence="17">Leaf</tissue>
    </source>
</reference>
<evidence type="ECO:0000256" key="1">
    <source>
        <dbReference type="ARBA" id="ARBA00001182"/>
    </source>
</evidence>
<evidence type="ECO:0000256" key="10">
    <source>
        <dbReference type="ARBA" id="ARBA00023235"/>
    </source>
</evidence>
<evidence type="ECO:0000256" key="11">
    <source>
        <dbReference type="ARBA" id="ARBA00023284"/>
    </source>
</evidence>
<sequence length="571" mass="62408">MARFSFALCALLGICLLLCRSAQTSESSLPELDAAEIEALGIEDGIADEVSGGFDEEEFGEDDFPTGGEDDAEDDFISHIADPDVVVLSSGNFSEFLATNHYVMVEFYAPWCGHCQALAPEYATAATELKLLGVYLAKVDATVEAELAQQHGIQGYPTIIFFVDGKPKPYAHHRTSEAIVSWIKKKVGPAVAEVNNAGDVQGILESGNTLVVALFDKLEGNEVEEFISAARQEDDVLFYYTKDTEVAELLHIKPGSSTPSLVLLKSAAEKVVLYDGKFDRAAISEFVLANKLPLISYFSRDTATAIFESAIKKQIILFASPEDAKELLPAFEGAAKSHKGKIIFVFVDSTDEEVGKPIVEFFGVSVGKAMIVAFTVSEDQPTKFFLENEPTEEKIKEFATGFLDGKLKQFYKSDPLPEKDDGDVKVVVGNNFDEIVLDESKDVLLEIYAPWCGHCQALEPIYEKLGKVLRGIDSLVIAKMDGTTNEHPRGKSDGYPTLLFFPAGNKSFDPVTVDVDRTVKSFYQFLKKNAAIPFTIAKSSKGGEPLLNVKSPNPEPTESSLEVSHEAKDEL</sequence>